<dbReference type="InterPro" id="IPR000073">
    <property type="entry name" value="AB_hydrolase_1"/>
</dbReference>
<keyword evidence="1 2" id="KW-0378">Hydrolase</keyword>
<dbReference type="Pfam" id="PF00561">
    <property type="entry name" value="Abhydrolase_1"/>
    <property type="match status" value="1"/>
</dbReference>
<dbReference type="PRINTS" id="PR00412">
    <property type="entry name" value="EPOXHYDRLASE"/>
</dbReference>
<dbReference type="RefSeq" id="WP_093939722.1">
    <property type="nucleotide sequence ID" value="NZ_CP022521.1"/>
</dbReference>
<dbReference type="KEGG" id="ahg:AHOG_01260"/>
<dbReference type="PRINTS" id="PR00111">
    <property type="entry name" value="ABHYDROLASE"/>
</dbReference>
<dbReference type="SUPFAM" id="SSF53474">
    <property type="entry name" value="alpha/beta-Hydrolases"/>
    <property type="match status" value="1"/>
</dbReference>
<name>A0A221VWP5_9PSEU</name>
<evidence type="ECO:0000256" key="1">
    <source>
        <dbReference type="ARBA" id="ARBA00022801"/>
    </source>
</evidence>
<dbReference type="InterPro" id="IPR029058">
    <property type="entry name" value="AB_hydrolase_fold"/>
</dbReference>
<keyword evidence="3" id="KW-1185">Reference proteome</keyword>
<dbReference type="EC" id="3.3.2.10" evidence="2"/>
<dbReference type="Proteomes" id="UP000204221">
    <property type="component" value="Chromosome"/>
</dbReference>
<reference evidence="2 3" key="1">
    <citation type="submission" date="2017-07" db="EMBL/GenBank/DDBJ databases">
        <title>Complete genome sequence of Actinoalloteichus hoggarensis DSM 45943, type strain of Actinoalloteichus hoggarensis.</title>
        <authorList>
            <person name="Ruckert C."/>
            <person name="Nouioui I."/>
            <person name="Willmese J."/>
            <person name="van Wezel G."/>
            <person name="Klenk H.-P."/>
            <person name="Kalinowski J."/>
            <person name="Zotchev S.B."/>
        </authorList>
    </citation>
    <scope>NUCLEOTIDE SEQUENCE [LARGE SCALE GENOMIC DNA]</scope>
    <source>
        <strain evidence="2 3">DSM 45943</strain>
    </source>
</reference>
<accession>A0A221VWP5</accession>
<dbReference type="OrthoDB" id="2987348at2"/>
<proteinExistence type="predicted"/>
<evidence type="ECO:0000313" key="2">
    <source>
        <dbReference type="EMBL" id="ASO17918.1"/>
    </source>
</evidence>
<evidence type="ECO:0000313" key="3">
    <source>
        <dbReference type="Proteomes" id="UP000204221"/>
    </source>
</evidence>
<dbReference type="PANTHER" id="PTHR43329">
    <property type="entry name" value="EPOXIDE HYDROLASE"/>
    <property type="match status" value="1"/>
</dbReference>
<dbReference type="EMBL" id="CP022521">
    <property type="protein sequence ID" value="ASO17918.1"/>
    <property type="molecule type" value="Genomic_DNA"/>
</dbReference>
<dbReference type="InterPro" id="IPR000639">
    <property type="entry name" value="Epox_hydrolase-like"/>
</dbReference>
<dbReference type="AlphaFoldDB" id="A0A221VWP5"/>
<protein>
    <submittedName>
        <fullName evidence="2">Soluble epoxide hydrolase</fullName>
        <ecNumber evidence="2">3.3.2.10</ecNumber>
    </submittedName>
</protein>
<dbReference type="Gene3D" id="3.40.50.1820">
    <property type="entry name" value="alpha/beta hydrolase"/>
    <property type="match status" value="1"/>
</dbReference>
<gene>
    <name evidence="2" type="ORF">AHOG_01260</name>
</gene>
<dbReference type="GO" id="GO:0004301">
    <property type="term" value="F:epoxide hydrolase activity"/>
    <property type="evidence" value="ECO:0007669"/>
    <property type="project" value="UniProtKB-EC"/>
</dbReference>
<sequence>MRSLPDPSTTRISGPWTHHDVSANGISLHVATAGEGPLVLFVHGFPEFWWSWRGQLLALADAGFRAVAVDLRGYGDSDKPPRGYDGWTLAGDLAGLIKALGERRAALVGHGWGGLLAWTTAALHPRLVSSLSVLSAPHPLALRRALALGLTRPWRRVERAQVTAAGHLFRAQLPTLPEAWLTKDGAATVERLIRSWSGPRWQTAPEFDEVVRRNRAAMLVPGAAHSAMEYYRWAVRSQLRGEGGRFAEAIDRRLPVPVLRVQGRLDPWMRASTSAASTAWTGPDSVYRELAEVGHFPHQEAPHATNRLLIRFLTGELHD</sequence>
<organism evidence="2 3">
    <name type="scientific">Actinoalloteichus hoggarensis</name>
    <dbReference type="NCBI Taxonomy" id="1470176"/>
    <lineage>
        <taxon>Bacteria</taxon>
        <taxon>Bacillati</taxon>
        <taxon>Actinomycetota</taxon>
        <taxon>Actinomycetes</taxon>
        <taxon>Pseudonocardiales</taxon>
        <taxon>Pseudonocardiaceae</taxon>
        <taxon>Actinoalloteichus</taxon>
    </lineage>
</organism>